<evidence type="ECO:0000313" key="1">
    <source>
        <dbReference type="EMBL" id="KAK3260828.1"/>
    </source>
</evidence>
<protein>
    <submittedName>
        <fullName evidence="1">Uncharacterized protein</fullName>
    </submittedName>
</protein>
<dbReference type="Proteomes" id="UP001190700">
    <property type="component" value="Unassembled WGS sequence"/>
</dbReference>
<dbReference type="EMBL" id="LGRX02017396">
    <property type="protein sequence ID" value="KAK3260828.1"/>
    <property type="molecule type" value="Genomic_DNA"/>
</dbReference>
<evidence type="ECO:0000313" key="2">
    <source>
        <dbReference type="Proteomes" id="UP001190700"/>
    </source>
</evidence>
<sequence>MYADVLGNGSCRLWVFANYFEGMAVWESKNGKRRHALTRVKFRRAVGAAFDANPAWYAFSMDTIPCDNTGKETRLGKHLASMLGSCECAVMCSSGGNTEHYRGVLTTDNSLILWQLLD</sequence>
<dbReference type="AlphaFoldDB" id="A0AAE0FJD9"/>
<comment type="caution">
    <text evidence="1">The sequence shown here is derived from an EMBL/GenBank/DDBJ whole genome shotgun (WGS) entry which is preliminary data.</text>
</comment>
<accession>A0AAE0FJD9</accession>
<gene>
    <name evidence="1" type="ORF">CYMTET_30235</name>
</gene>
<name>A0AAE0FJD9_9CHLO</name>
<organism evidence="1 2">
    <name type="scientific">Cymbomonas tetramitiformis</name>
    <dbReference type="NCBI Taxonomy" id="36881"/>
    <lineage>
        <taxon>Eukaryota</taxon>
        <taxon>Viridiplantae</taxon>
        <taxon>Chlorophyta</taxon>
        <taxon>Pyramimonadophyceae</taxon>
        <taxon>Pyramimonadales</taxon>
        <taxon>Pyramimonadaceae</taxon>
        <taxon>Cymbomonas</taxon>
    </lineage>
</organism>
<keyword evidence="2" id="KW-1185">Reference proteome</keyword>
<proteinExistence type="predicted"/>
<reference evidence="1 2" key="1">
    <citation type="journal article" date="2015" name="Genome Biol. Evol.">
        <title>Comparative Genomics of a Bacterivorous Green Alga Reveals Evolutionary Causalities and Consequences of Phago-Mixotrophic Mode of Nutrition.</title>
        <authorList>
            <person name="Burns J.A."/>
            <person name="Paasch A."/>
            <person name="Narechania A."/>
            <person name="Kim E."/>
        </authorList>
    </citation>
    <scope>NUCLEOTIDE SEQUENCE [LARGE SCALE GENOMIC DNA]</scope>
    <source>
        <strain evidence="1 2">PLY_AMNH</strain>
    </source>
</reference>